<dbReference type="KEGG" id="lsh:CAB17_11760"/>
<evidence type="ECO:0000313" key="1">
    <source>
        <dbReference type="EMBL" id="AUH72649.1"/>
    </source>
</evidence>
<reference evidence="1 2" key="1">
    <citation type="submission" date="2017-12" db="EMBL/GenBank/DDBJ databases">
        <title>Legionella sainthelensi LA01-117, whole genome sequence of a clinical isolate from New Zealand.</title>
        <authorList>
            <person name="Cree S.L."/>
            <person name="Slow S."/>
            <person name="Kennedy M.A."/>
            <person name="Murdoch D.R."/>
            <person name="Biggs P.J."/>
            <person name="Anderson T."/>
        </authorList>
    </citation>
    <scope>NUCLEOTIDE SEQUENCE [LARGE SCALE GENOMIC DNA]</scope>
    <source>
        <strain evidence="1 2">LA01-117</strain>
    </source>
</reference>
<dbReference type="EMBL" id="CP025491">
    <property type="protein sequence ID" value="AUH72649.1"/>
    <property type="molecule type" value="Genomic_DNA"/>
</dbReference>
<dbReference type="InterPro" id="IPR021844">
    <property type="entry name" value="Integr_conj_element_PFL4704"/>
</dbReference>
<organism evidence="1 2">
    <name type="scientific">Legionella sainthelensi</name>
    <dbReference type="NCBI Taxonomy" id="28087"/>
    <lineage>
        <taxon>Bacteria</taxon>
        <taxon>Pseudomonadati</taxon>
        <taxon>Pseudomonadota</taxon>
        <taxon>Gammaproteobacteria</taxon>
        <taxon>Legionellales</taxon>
        <taxon>Legionellaceae</taxon>
        <taxon>Legionella</taxon>
    </lineage>
</organism>
<dbReference type="NCBIfam" id="TIGR03749">
    <property type="entry name" value="conj_TIGR03749"/>
    <property type="match status" value="1"/>
</dbReference>
<accession>A0A2H5FM70</accession>
<sequence>MVIPVLKNVYRIYWSTRRNTMRLIKLALVTLGWIFMHLSFALQSEHLVWEKVPLTIELPLNKERLVQFPQAIKIIDQQLSTNLDILKVKGSLYLKAKESFKDSRLIVQLLPEGEVVILNLNANEKAINTTPIEILSNDHQSAHNSGANQYEYNAIQLTRFAIQALYSPERVREIPEGIYRTPMQTNKTTPLFYGASIEAHPLASWRGGNLYVTVVDLKNLLNMPVSLQFSKLMGHWQTASFYPKNQLPARSRHESTTVILVSDQPFAAALTHHARYSR</sequence>
<name>A0A2H5FM70_9GAMM</name>
<protein>
    <submittedName>
        <fullName evidence="1">TIGR03749 family integrating conjugative element protein</fullName>
    </submittedName>
</protein>
<proteinExistence type="predicted"/>
<keyword evidence="2" id="KW-1185">Reference proteome</keyword>
<gene>
    <name evidence="1" type="ORF">CAB17_11760</name>
</gene>
<dbReference type="AlphaFoldDB" id="A0A2H5FM70"/>
<dbReference type="Pfam" id="PF11920">
    <property type="entry name" value="DUF3438"/>
    <property type="match status" value="1"/>
</dbReference>
<evidence type="ECO:0000313" key="2">
    <source>
        <dbReference type="Proteomes" id="UP000234343"/>
    </source>
</evidence>
<dbReference type="Proteomes" id="UP000234343">
    <property type="component" value="Chromosome"/>
</dbReference>